<name>A0A4V2PCR5_9GAMM</name>
<dbReference type="InterPro" id="IPR006076">
    <property type="entry name" value="FAD-dep_OxRdtase"/>
</dbReference>
<dbReference type="Proteomes" id="UP000294546">
    <property type="component" value="Unassembled WGS sequence"/>
</dbReference>
<protein>
    <submittedName>
        <fullName evidence="3">Glycine/D-amino acid oxidase-like deaminating enzyme</fullName>
    </submittedName>
</protein>
<evidence type="ECO:0000256" key="1">
    <source>
        <dbReference type="ARBA" id="ARBA00023002"/>
    </source>
</evidence>
<dbReference type="Gene3D" id="3.30.9.10">
    <property type="entry name" value="D-Amino Acid Oxidase, subunit A, domain 2"/>
    <property type="match status" value="1"/>
</dbReference>
<reference evidence="3 4" key="1">
    <citation type="submission" date="2019-03" db="EMBL/GenBank/DDBJ databases">
        <title>Genomic Encyclopedia of Archaeal and Bacterial Type Strains, Phase II (KMG-II): from individual species to whole genera.</title>
        <authorList>
            <person name="Goeker M."/>
        </authorList>
    </citation>
    <scope>NUCLEOTIDE SEQUENCE [LARGE SCALE GENOMIC DNA]</scope>
    <source>
        <strain evidence="3 4">DSM 27697</strain>
    </source>
</reference>
<comment type="caution">
    <text evidence="3">The sequence shown here is derived from an EMBL/GenBank/DDBJ whole genome shotgun (WGS) entry which is preliminary data.</text>
</comment>
<keyword evidence="4" id="KW-1185">Reference proteome</keyword>
<evidence type="ECO:0000313" key="4">
    <source>
        <dbReference type="Proteomes" id="UP000294546"/>
    </source>
</evidence>
<dbReference type="PANTHER" id="PTHR13847">
    <property type="entry name" value="SARCOSINE DEHYDROGENASE-RELATED"/>
    <property type="match status" value="1"/>
</dbReference>
<dbReference type="EMBL" id="SMFU01000015">
    <property type="protein sequence ID" value="TCK02276.1"/>
    <property type="molecule type" value="Genomic_DNA"/>
</dbReference>
<feature type="domain" description="FAD dependent oxidoreductase" evidence="2">
    <location>
        <begin position="37"/>
        <end position="392"/>
    </location>
</feature>
<evidence type="ECO:0000259" key="2">
    <source>
        <dbReference type="Pfam" id="PF01266"/>
    </source>
</evidence>
<proteinExistence type="predicted"/>
<dbReference type="PANTHER" id="PTHR13847:SF281">
    <property type="entry name" value="FAD DEPENDENT OXIDOREDUCTASE DOMAIN-CONTAINING PROTEIN"/>
    <property type="match status" value="1"/>
</dbReference>
<evidence type="ECO:0000313" key="3">
    <source>
        <dbReference type="EMBL" id="TCK02276.1"/>
    </source>
</evidence>
<gene>
    <name evidence="3" type="ORF">CLV83_4458</name>
</gene>
<dbReference type="OrthoDB" id="311718at2"/>
<accession>A0A4V2PCR5</accession>
<dbReference type="GO" id="GO:0005737">
    <property type="term" value="C:cytoplasm"/>
    <property type="evidence" value="ECO:0007669"/>
    <property type="project" value="TreeGrafter"/>
</dbReference>
<dbReference type="SUPFAM" id="SSF51905">
    <property type="entry name" value="FAD/NAD(P)-binding domain"/>
    <property type="match status" value="1"/>
</dbReference>
<dbReference type="RefSeq" id="WP_132298025.1">
    <property type="nucleotide sequence ID" value="NZ_SMFU01000015.1"/>
</dbReference>
<dbReference type="AlphaFoldDB" id="A0A4V2PCR5"/>
<dbReference type="GO" id="GO:0016491">
    <property type="term" value="F:oxidoreductase activity"/>
    <property type="evidence" value="ECO:0007669"/>
    <property type="project" value="UniProtKB-KW"/>
</dbReference>
<dbReference type="Gene3D" id="3.50.50.60">
    <property type="entry name" value="FAD/NAD(P)-binding domain"/>
    <property type="match status" value="1"/>
</dbReference>
<keyword evidence="1" id="KW-0560">Oxidoreductase</keyword>
<sequence length="439" mass="47808">MNALTSAPVDSLWQATSAFKDSFPVFDGASEEDSSADVVIIGGGFTGLSAAHELAKAGMKPILLEANPIGWGGSGRNGGVVTAKYRMSFPEMAKAFDLDTAKRMHQLAHSAVDKVEEMVNAYQLTDAKFRRSGNLKCAHNAHSLQHAVDEVEWIKRELKDESLSVLSREQVAEETGTESFVGGILGLNVGTVHPLNYVRGLAHGINNRFGQVVHECSPVASISYENDGVRVTTASGASVKAKQIILATNAYSDLFPCTDYIRKRTIPFRSSMIATEVLNDELQAKLLSNERSYVETRRMMRWFRKAEGRFMFGGRGAFGKEDSQSAFDGLYKAMTEIFPALEGIKVDYQWSGHVAMTLDALPHVGRLDERTCVAAGFNGAGVAQSTLLGSLAGQFALGETPNVALLNAQRFNAVPFYAFREVGVRMVAGWYQFLDAIGR</sequence>
<dbReference type="InterPro" id="IPR036188">
    <property type="entry name" value="FAD/NAD-bd_sf"/>
</dbReference>
<dbReference type="Pfam" id="PF01266">
    <property type="entry name" value="DAO"/>
    <property type="match status" value="1"/>
</dbReference>
<organism evidence="3 4">
    <name type="scientific">Marinobacterium mangrovicola</name>
    <dbReference type="NCBI Taxonomy" id="1476959"/>
    <lineage>
        <taxon>Bacteria</taxon>
        <taxon>Pseudomonadati</taxon>
        <taxon>Pseudomonadota</taxon>
        <taxon>Gammaproteobacteria</taxon>
        <taxon>Oceanospirillales</taxon>
        <taxon>Oceanospirillaceae</taxon>
        <taxon>Marinobacterium</taxon>
    </lineage>
</organism>